<dbReference type="PANTHER" id="PTHR33645:SF11">
    <property type="entry name" value="AMINOPEPTIDASE (DUF3754)"/>
    <property type="match status" value="1"/>
</dbReference>
<dbReference type="Pfam" id="PF12576">
    <property type="entry name" value="DUF3754"/>
    <property type="match status" value="1"/>
</dbReference>
<reference evidence="1 2" key="1">
    <citation type="journal article" date="2011" name="Science">
        <title>The Selaginella genome identifies genetic changes associated with the evolution of vascular plants.</title>
        <authorList>
            <person name="Banks J.A."/>
            <person name="Nishiyama T."/>
            <person name="Hasebe M."/>
            <person name="Bowman J.L."/>
            <person name="Gribskov M."/>
            <person name="dePamphilis C."/>
            <person name="Albert V.A."/>
            <person name="Aono N."/>
            <person name="Aoyama T."/>
            <person name="Ambrose B.A."/>
            <person name="Ashton N.W."/>
            <person name="Axtell M.J."/>
            <person name="Barker E."/>
            <person name="Barker M.S."/>
            <person name="Bennetzen J.L."/>
            <person name="Bonawitz N.D."/>
            <person name="Chapple C."/>
            <person name="Cheng C."/>
            <person name="Correa L.G."/>
            <person name="Dacre M."/>
            <person name="DeBarry J."/>
            <person name="Dreyer I."/>
            <person name="Elias M."/>
            <person name="Engstrom E.M."/>
            <person name="Estelle M."/>
            <person name="Feng L."/>
            <person name="Finet C."/>
            <person name="Floyd S.K."/>
            <person name="Frommer W.B."/>
            <person name="Fujita T."/>
            <person name="Gramzow L."/>
            <person name="Gutensohn M."/>
            <person name="Harholt J."/>
            <person name="Hattori M."/>
            <person name="Heyl A."/>
            <person name="Hirai T."/>
            <person name="Hiwatashi Y."/>
            <person name="Ishikawa M."/>
            <person name="Iwata M."/>
            <person name="Karol K.G."/>
            <person name="Koehler B."/>
            <person name="Kolukisaoglu U."/>
            <person name="Kubo M."/>
            <person name="Kurata T."/>
            <person name="Lalonde S."/>
            <person name="Li K."/>
            <person name="Li Y."/>
            <person name="Litt A."/>
            <person name="Lyons E."/>
            <person name="Manning G."/>
            <person name="Maruyama T."/>
            <person name="Michael T.P."/>
            <person name="Mikami K."/>
            <person name="Miyazaki S."/>
            <person name="Morinaga S."/>
            <person name="Murata T."/>
            <person name="Mueller-Roeber B."/>
            <person name="Nelson D.R."/>
            <person name="Obara M."/>
            <person name="Oguri Y."/>
            <person name="Olmstead R.G."/>
            <person name="Onodera N."/>
            <person name="Petersen B.L."/>
            <person name="Pils B."/>
            <person name="Prigge M."/>
            <person name="Rensing S.A."/>
            <person name="Riano-Pachon D.M."/>
            <person name="Roberts A.W."/>
            <person name="Sato Y."/>
            <person name="Scheller H.V."/>
            <person name="Schulz B."/>
            <person name="Schulz C."/>
            <person name="Shakirov E.V."/>
            <person name="Shibagaki N."/>
            <person name="Shinohara N."/>
            <person name="Shippen D.E."/>
            <person name="Soerensen I."/>
            <person name="Sotooka R."/>
            <person name="Sugimoto N."/>
            <person name="Sugita M."/>
            <person name="Sumikawa N."/>
            <person name="Tanurdzic M."/>
            <person name="Theissen G."/>
            <person name="Ulvskov P."/>
            <person name="Wakazuki S."/>
            <person name="Weng J.K."/>
            <person name="Willats W.W."/>
            <person name="Wipf D."/>
            <person name="Wolf P.G."/>
            <person name="Yang L."/>
            <person name="Zimmer A.D."/>
            <person name="Zhu Q."/>
            <person name="Mitros T."/>
            <person name="Hellsten U."/>
            <person name="Loque D."/>
            <person name="Otillar R."/>
            <person name="Salamov A."/>
            <person name="Schmutz J."/>
            <person name="Shapiro H."/>
            <person name="Lindquist E."/>
            <person name="Lucas S."/>
            <person name="Rokhsar D."/>
            <person name="Grigoriev I.V."/>
        </authorList>
    </citation>
    <scope>NUCLEOTIDE SEQUENCE [LARGE SCALE GENOMIC DNA]</scope>
</reference>
<dbReference type="InterPro" id="IPR022227">
    <property type="entry name" value="DUF3754"/>
</dbReference>
<keyword evidence="2" id="KW-1185">Reference proteome</keyword>
<dbReference type="Proteomes" id="UP000001514">
    <property type="component" value="Unassembled WGS sequence"/>
</dbReference>
<dbReference type="HOGENOM" id="CLU_040481_0_0_1"/>
<protein>
    <submittedName>
        <fullName evidence="1">Uncharacterized protein</fullName>
    </submittedName>
</protein>
<dbReference type="eggNOG" id="ENOG502QVBY">
    <property type="taxonomic scope" value="Eukaryota"/>
</dbReference>
<dbReference type="AlphaFoldDB" id="D8SUY4"/>
<dbReference type="KEGG" id="smo:SELMODRAFT_425982"/>
<proteinExistence type="predicted"/>
<accession>D8SUY4</accession>
<dbReference type="EMBL" id="GL377644">
    <property type="protein sequence ID" value="EFJ11776.1"/>
    <property type="molecule type" value="Genomic_DNA"/>
</dbReference>
<dbReference type="Gramene" id="EFJ11776">
    <property type="protein sequence ID" value="EFJ11776"/>
    <property type="gene ID" value="SELMODRAFT_425982"/>
</dbReference>
<evidence type="ECO:0000313" key="1">
    <source>
        <dbReference type="EMBL" id="EFJ11776.1"/>
    </source>
</evidence>
<dbReference type="PANTHER" id="PTHR33645">
    <property type="entry name" value="AMINOPEPTIDASE (DUF3754)"/>
    <property type="match status" value="1"/>
</dbReference>
<dbReference type="InParanoid" id="D8SUY4"/>
<sequence>MSSRLVRVRRGPAIMIDTTTLVQKLADRLEEPQFFIDVCSVMRDDITKMNEKTSRDLLELHKTRFHPTDATNKLKDSEPGVRDLEKKFLESFHSVLERCNFQQLTEKEWSEAKHSKYLLRFKIGYNKSKLDNQLLQNAPGGNNVFENLFLIYHRGVGIDTSKGFYFMPKLSVLWWSLWRTLLESFWTSKWSKSSPMELAPGDIEEGEYKIQIRNFFQKVQLQEPTFSQVVVVYRLRKQEYTYGIHVRHFKDIPMADLEIVVPEKTTPHLGKIEWFKLAISAVAASVGLWEAFGRSSVKLGLSILAVILSYSFKVYYTFQNNVLEYGKLISKEIYEKQRDTGPATLLCLCDSVLQQEVNEAVVAFFGLLKHNAASKPEELKRQCEAVLISEVDLPCDFEIEDAVLERCNFQQLAKEEWSEAKHSKYLLNIGYNKSKIDSRRKIS</sequence>
<organism evidence="2">
    <name type="scientific">Selaginella moellendorffii</name>
    <name type="common">Spikemoss</name>
    <dbReference type="NCBI Taxonomy" id="88036"/>
    <lineage>
        <taxon>Eukaryota</taxon>
        <taxon>Viridiplantae</taxon>
        <taxon>Streptophyta</taxon>
        <taxon>Embryophyta</taxon>
        <taxon>Tracheophyta</taxon>
        <taxon>Lycopodiopsida</taxon>
        <taxon>Selaginellales</taxon>
        <taxon>Selaginellaceae</taxon>
        <taxon>Selaginella</taxon>
    </lineage>
</organism>
<evidence type="ECO:0000313" key="2">
    <source>
        <dbReference type="Proteomes" id="UP000001514"/>
    </source>
</evidence>
<gene>
    <name evidence="1" type="ORF">SELMODRAFT_425982</name>
</gene>
<name>D8SUY4_SELML</name>